<proteinExistence type="inferred from homology"/>
<evidence type="ECO:0000256" key="6">
    <source>
        <dbReference type="ARBA" id="ARBA00023004"/>
    </source>
</evidence>
<dbReference type="GO" id="GO:0051539">
    <property type="term" value="F:4 iron, 4 sulfur cluster binding"/>
    <property type="evidence" value="ECO:0007669"/>
    <property type="project" value="UniProtKB-KW"/>
</dbReference>
<evidence type="ECO:0000256" key="5">
    <source>
        <dbReference type="ARBA" id="ARBA00022801"/>
    </source>
</evidence>
<dbReference type="Proteomes" id="UP000253606">
    <property type="component" value="Chromosome"/>
</dbReference>
<evidence type="ECO:0000256" key="4">
    <source>
        <dbReference type="ARBA" id="ARBA00022763"/>
    </source>
</evidence>
<evidence type="ECO:0000313" key="12">
    <source>
        <dbReference type="Proteomes" id="UP000253606"/>
    </source>
</evidence>
<dbReference type="Gene3D" id="1.10.340.30">
    <property type="entry name" value="Hypothetical protein, domain 2"/>
    <property type="match status" value="1"/>
</dbReference>
<dbReference type="InterPro" id="IPR011257">
    <property type="entry name" value="DNA_glycosylase"/>
</dbReference>
<evidence type="ECO:0000256" key="9">
    <source>
        <dbReference type="ARBA" id="ARBA00023295"/>
    </source>
</evidence>
<dbReference type="PANTHER" id="PTHR10359">
    <property type="entry name" value="A/G-SPECIFIC ADENINE GLYCOSYLASE/ENDONUCLEASE III"/>
    <property type="match status" value="1"/>
</dbReference>
<keyword evidence="5" id="KW-0378">Hydrolase</keyword>
<evidence type="ECO:0000256" key="8">
    <source>
        <dbReference type="ARBA" id="ARBA00023204"/>
    </source>
</evidence>
<dbReference type="PANTHER" id="PTHR10359:SF19">
    <property type="entry name" value="DNA REPAIR GLYCOSYLASE MJ1434-RELATED"/>
    <property type="match status" value="1"/>
</dbReference>
<dbReference type="SMART" id="SM00478">
    <property type="entry name" value="ENDO3c"/>
    <property type="match status" value="1"/>
</dbReference>
<feature type="domain" description="HhH-GPD" evidence="10">
    <location>
        <begin position="37"/>
        <end position="194"/>
    </location>
</feature>
<keyword evidence="4" id="KW-0227">DNA damage</keyword>
<evidence type="ECO:0000313" key="11">
    <source>
        <dbReference type="EMBL" id="AXC14829.1"/>
    </source>
</evidence>
<keyword evidence="2" id="KW-0004">4Fe-4S</keyword>
<dbReference type="Gene3D" id="1.10.1670.10">
    <property type="entry name" value="Helix-hairpin-Helix base-excision DNA repair enzymes (C-terminal)"/>
    <property type="match status" value="1"/>
</dbReference>
<dbReference type="OrthoDB" id="9802365at2"/>
<dbReference type="GO" id="GO:0019104">
    <property type="term" value="F:DNA N-glycosylase activity"/>
    <property type="evidence" value="ECO:0007669"/>
    <property type="project" value="UniProtKB-ARBA"/>
</dbReference>
<dbReference type="Pfam" id="PF00633">
    <property type="entry name" value="HHH"/>
    <property type="match status" value="1"/>
</dbReference>
<sequence>MRKARLGQMYLRLTAVYGPQQWWPAATSFEVIVGAYLTQNTSWKGVERSIQNLAAHGSLTIDGVRGLPDEELRQLIRPSGFMVRKAAALKAFVTLLDREYRGSLSQLAAEQPETARVKLLALPGVGPETADAILLYALGHPAMVVDEYLRRIVTRHRLLPAKATYSEIQALAIDALNESYPEGDRNAIVQHYNEFHALVVMVGKTHCGPTPKCDGCPLAEFLPISGPFLK</sequence>
<dbReference type="GO" id="GO:0046872">
    <property type="term" value="F:metal ion binding"/>
    <property type="evidence" value="ECO:0007669"/>
    <property type="project" value="UniProtKB-KW"/>
</dbReference>
<keyword evidence="6" id="KW-0408">Iron</keyword>
<keyword evidence="11" id="KW-0540">Nuclease</keyword>
<dbReference type="InterPro" id="IPR023170">
    <property type="entry name" value="HhH_base_excis_C"/>
</dbReference>
<keyword evidence="3" id="KW-0479">Metal-binding</keyword>
<dbReference type="GO" id="GO:0006284">
    <property type="term" value="P:base-excision repair"/>
    <property type="evidence" value="ECO:0007669"/>
    <property type="project" value="InterPro"/>
</dbReference>
<organism evidence="11 12">
    <name type="scientific">Acidisarcina polymorpha</name>
    <dbReference type="NCBI Taxonomy" id="2211140"/>
    <lineage>
        <taxon>Bacteria</taxon>
        <taxon>Pseudomonadati</taxon>
        <taxon>Acidobacteriota</taxon>
        <taxon>Terriglobia</taxon>
        <taxon>Terriglobales</taxon>
        <taxon>Acidobacteriaceae</taxon>
        <taxon>Acidisarcina</taxon>
    </lineage>
</organism>
<dbReference type="CDD" id="cd00056">
    <property type="entry name" value="ENDO3c"/>
    <property type="match status" value="1"/>
</dbReference>
<dbReference type="GO" id="GO:0004519">
    <property type="term" value="F:endonuclease activity"/>
    <property type="evidence" value="ECO:0007669"/>
    <property type="project" value="UniProtKB-KW"/>
</dbReference>
<dbReference type="SUPFAM" id="SSF48150">
    <property type="entry name" value="DNA-glycosylase"/>
    <property type="match status" value="1"/>
</dbReference>
<dbReference type="AlphaFoldDB" id="A0A2Z5G770"/>
<keyword evidence="7" id="KW-0411">Iron-sulfur</keyword>
<keyword evidence="12" id="KW-1185">Reference proteome</keyword>
<comment type="similarity">
    <text evidence="1">Belongs to the Nth/MutY family.</text>
</comment>
<keyword evidence="11" id="KW-0255">Endonuclease</keyword>
<keyword evidence="8" id="KW-0234">DNA repair</keyword>
<accession>A0A2Z5G770</accession>
<keyword evidence="9" id="KW-0326">Glycosidase</keyword>
<evidence type="ECO:0000256" key="3">
    <source>
        <dbReference type="ARBA" id="ARBA00022723"/>
    </source>
</evidence>
<evidence type="ECO:0000256" key="7">
    <source>
        <dbReference type="ARBA" id="ARBA00023014"/>
    </source>
</evidence>
<name>A0A2Z5G770_9BACT</name>
<evidence type="ECO:0000259" key="10">
    <source>
        <dbReference type="SMART" id="SM00478"/>
    </source>
</evidence>
<gene>
    <name evidence="11" type="ORF">ACPOL_5581</name>
</gene>
<dbReference type="EMBL" id="CP030840">
    <property type="protein sequence ID" value="AXC14829.1"/>
    <property type="molecule type" value="Genomic_DNA"/>
</dbReference>
<reference evidence="11 12" key="1">
    <citation type="journal article" date="2018" name="Front. Microbiol.">
        <title>Hydrolytic Capabilities as a Key to Environmental Success: Chitinolytic and Cellulolytic Acidobacteria From Acidic Sub-arctic Soils and Boreal Peatlands.</title>
        <authorList>
            <person name="Belova S.E."/>
            <person name="Ravin N.V."/>
            <person name="Pankratov T.A."/>
            <person name="Rakitin A.L."/>
            <person name="Ivanova A.A."/>
            <person name="Beletsky A.V."/>
            <person name="Mardanov A.V."/>
            <person name="Sinninghe Damste J.S."/>
            <person name="Dedysh S.N."/>
        </authorList>
    </citation>
    <scope>NUCLEOTIDE SEQUENCE [LARGE SCALE GENOMIC DNA]</scope>
    <source>
        <strain evidence="11 12">SBC82</strain>
    </source>
</reference>
<dbReference type="RefSeq" id="WP_114209523.1">
    <property type="nucleotide sequence ID" value="NZ_CP030840.1"/>
</dbReference>
<dbReference type="InterPro" id="IPR000445">
    <property type="entry name" value="HhH_motif"/>
</dbReference>
<dbReference type="GO" id="GO:0003677">
    <property type="term" value="F:DNA binding"/>
    <property type="evidence" value="ECO:0007669"/>
    <property type="project" value="InterPro"/>
</dbReference>
<dbReference type="KEGG" id="abas:ACPOL_5581"/>
<dbReference type="PIRSF" id="PIRSF001435">
    <property type="entry name" value="Nth"/>
    <property type="match status" value="1"/>
</dbReference>
<evidence type="ECO:0000256" key="2">
    <source>
        <dbReference type="ARBA" id="ARBA00022485"/>
    </source>
</evidence>
<dbReference type="Pfam" id="PF00730">
    <property type="entry name" value="HhH-GPD"/>
    <property type="match status" value="1"/>
</dbReference>
<dbReference type="InterPro" id="IPR003265">
    <property type="entry name" value="HhH-GPD_domain"/>
</dbReference>
<evidence type="ECO:0000256" key="1">
    <source>
        <dbReference type="ARBA" id="ARBA00008343"/>
    </source>
</evidence>
<protein>
    <submittedName>
        <fullName evidence="11">Endonuclease III</fullName>
    </submittedName>
</protein>